<evidence type="ECO:0000256" key="3">
    <source>
        <dbReference type="ARBA" id="ARBA00022748"/>
    </source>
</evidence>
<name>A0A345ULZ8_9BACT</name>
<comment type="subcellular location">
    <subcellularLocation>
        <location evidence="1">Membrane</location>
    </subcellularLocation>
</comment>
<keyword evidence="2" id="KW-0349">Heme</keyword>
<proteinExistence type="predicted"/>
<dbReference type="InterPro" id="IPR012340">
    <property type="entry name" value="NA-bd_OB-fold"/>
</dbReference>
<keyword evidence="3" id="KW-0201">Cytochrome c-type biogenesis</keyword>
<dbReference type="Proteomes" id="UP000254808">
    <property type="component" value="Chromosome"/>
</dbReference>
<keyword evidence="4" id="KW-0472">Membrane</keyword>
<dbReference type="AlphaFoldDB" id="A0A345ULZ8"/>
<dbReference type="GO" id="GO:0017003">
    <property type="term" value="P:protein-heme linkage"/>
    <property type="evidence" value="ECO:0007669"/>
    <property type="project" value="InterPro"/>
</dbReference>
<keyword evidence="2" id="KW-0408">Iron</keyword>
<dbReference type="EMBL" id="CP027806">
    <property type="protein sequence ID" value="AXJ01500.1"/>
    <property type="molecule type" value="Genomic_DNA"/>
</dbReference>
<reference evidence="5 6" key="1">
    <citation type="submission" date="2018-03" db="EMBL/GenBank/DDBJ databases">
        <title>Phenotypic and genomic properties of Cyclonatronum proteinivorum gen. nov., sp. nov., a haloalkaliphilic bacteroidete from soda lakes possessing Na+-translocating rhodopsin.</title>
        <authorList>
            <person name="Toshchakov S.V."/>
            <person name="Korzhenkov A."/>
            <person name="Samarov N.I."/>
            <person name="Kublanov I.V."/>
            <person name="Muntyan M.S."/>
            <person name="Sorokin D.Y."/>
        </authorList>
    </citation>
    <scope>NUCLEOTIDE SEQUENCE [LARGE SCALE GENOMIC DNA]</scope>
    <source>
        <strain evidence="5 6">Omega</strain>
    </source>
</reference>
<dbReference type="GO" id="GO:0020037">
    <property type="term" value="F:heme binding"/>
    <property type="evidence" value="ECO:0007669"/>
    <property type="project" value="InterPro"/>
</dbReference>
<dbReference type="GO" id="GO:0005886">
    <property type="term" value="C:plasma membrane"/>
    <property type="evidence" value="ECO:0007669"/>
    <property type="project" value="InterPro"/>
</dbReference>
<dbReference type="InterPro" id="IPR036127">
    <property type="entry name" value="CcmE-like_sf"/>
</dbReference>
<dbReference type="Gene3D" id="2.40.50.140">
    <property type="entry name" value="Nucleic acid-binding proteins"/>
    <property type="match status" value="1"/>
</dbReference>
<dbReference type="OrthoDB" id="1524250at2"/>
<dbReference type="RefSeq" id="WP_114984677.1">
    <property type="nucleotide sequence ID" value="NZ_CP027806.1"/>
</dbReference>
<accession>A0A345ULZ8</accession>
<dbReference type="InterPro" id="IPR004329">
    <property type="entry name" value="CcmE"/>
</dbReference>
<organism evidence="5 6">
    <name type="scientific">Cyclonatronum proteinivorum</name>
    <dbReference type="NCBI Taxonomy" id="1457365"/>
    <lineage>
        <taxon>Bacteria</taxon>
        <taxon>Pseudomonadati</taxon>
        <taxon>Balneolota</taxon>
        <taxon>Balneolia</taxon>
        <taxon>Balneolales</taxon>
        <taxon>Cyclonatronaceae</taxon>
        <taxon>Cyclonatronum</taxon>
    </lineage>
</organism>
<dbReference type="KEGG" id="cprv:CYPRO_2254"/>
<dbReference type="SUPFAM" id="SSF82093">
    <property type="entry name" value="Heme chaperone CcmE"/>
    <property type="match status" value="1"/>
</dbReference>
<evidence type="ECO:0000256" key="1">
    <source>
        <dbReference type="ARBA" id="ARBA00004370"/>
    </source>
</evidence>
<evidence type="ECO:0000313" key="6">
    <source>
        <dbReference type="Proteomes" id="UP000254808"/>
    </source>
</evidence>
<keyword evidence="2" id="KW-0479">Metal-binding</keyword>
<dbReference type="GO" id="GO:0017004">
    <property type="term" value="P:cytochrome complex assembly"/>
    <property type="evidence" value="ECO:0007669"/>
    <property type="project" value="UniProtKB-KW"/>
</dbReference>
<evidence type="ECO:0000256" key="2">
    <source>
        <dbReference type="ARBA" id="ARBA00022617"/>
    </source>
</evidence>
<dbReference type="Pfam" id="PF03100">
    <property type="entry name" value="CcmE"/>
    <property type="match status" value="1"/>
</dbReference>
<evidence type="ECO:0000256" key="4">
    <source>
        <dbReference type="ARBA" id="ARBA00023136"/>
    </source>
</evidence>
<keyword evidence="6" id="KW-1185">Reference proteome</keyword>
<gene>
    <name evidence="5" type="ORF">CYPRO_2254</name>
</gene>
<protein>
    <submittedName>
        <fullName evidence="5">Cytochrome c-type biogenesis protein CcmE</fullName>
    </submittedName>
</protein>
<evidence type="ECO:0000313" key="5">
    <source>
        <dbReference type="EMBL" id="AXJ01500.1"/>
    </source>
</evidence>
<sequence>MKPRVIIGTVAIVLFTSLLMWNFGNSLGSYVGFEDAELSGNRVHVIGTWVPDKPHGFDNQRMVFNFYMEDNYGQVRRVSYNKPKPNNFEDAESLVVVGKMRNGVMLSDDMLVKCPSKYNDASNLEMVNL</sequence>